<dbReference type="SUPFAM" id="SSF54001">
    <property type="entry name" value="Cysteine proteinases"/>
    <property type="match status" value="1"/>
</dbReference>
<sequence>MGEVPSQLIVFLVSSAAYEGDYKRSPYHFPAFDCNFIALYVDGQSYPAKPLQPNFLGHNVVEAHRSLTAIRKDVDISLSDYTGGKCYYTDVWKVSEDFTDRRIQECVVTMNNLELEDILGEYPVKVLCADELPACIERRPQSFVVNSDPCSDVGSHWLVFHFPEIGPSEFFDSLGEKPEKYQRRLKNVLIANGPQYLYTPNQLQPSNSTSCGYYCIHFIRSCYRYESFEDVMKILVP</sequence>
<proteinExistence type="predicted"/>
<evidence type="ECO:0000313" key="2">
    <source>
        <dbReference type="Proteomes" id="UP000596742"/>
    </source>
</evidence>
<dbReference type="EMBL" id="UYJE01009641">
    <property type="protein sequence ID" value="VDI75197.1"/>
    <property type="molecule type" value="Genomic_DNA"/>
</dbReference>
<organism evidence="1 2">
    <name type="scientific">Mytilus galloprovincialis</name>
    <name type="common">Mediterranean mussel</name>
    <dbReference type="NCBI Taxonomy" id="29158"/>
    <lineage>
        <taxon>Eukaryota</taxon>
        <taxon>Metazoa</taxon>
        <taxon>Spiralia</taxon>
        <taxon>Lophotrochozoa</taxon>
        <taxon>Mollusca</taxon>
        <taxon>Bivalvia</taxon>
        <taxon>Autobranchia</taxon>
        <taxon>Pteriomorphia</taxon>
        <taxon>Mytilida</taxon>
        <taxon>Mytiloidea</taxon>
        <taxon>Mytilidae</taxon>
        <taxon>Mytilinae</taxon>
        <taxon>Mytilus</taxon>
    </lineage>
</organism>
<dbReference type="Gene3D" id="3.40.395.10">
    <property type="entry name" value="Adenoviral Proteinase, Chain A"/>
    <property type="match status" value="1"/>
</dbReference>
<dbReference type="AlphaFoldDB" id="A0A8B6H7I6"/>
<accession>A0A8B6H7I6</accession>
<evidence type="ECO:0000313" key="1">
    <source>
        <dbReference type="EMBL" id="VDI75197.1"/>
    </source>
</evidence>
<gene>
    <name evidence="1" type="ORF">MGAL_10B082158</name>
</gene>
<protein>
    <submittedName>
        <fullName evidence="1">Uncharacterized protein</fullName>
    </submittedName>
</protein>
<dbReference type="OrthoDB" id="6100337at2759"/>
<reference evidence="1" key="1">
    <citation type="submission" date="2018-11" db="EMBL/GenBank/DDBJ databases">
        <authorList>
            <person name="Alioto T."/>
            <person name="Alioto T."/>
        </authorList>
    </citation>
    <scope>NUCLEOTIDE SEQUENCE</scope>
</reference>
<comment type="caution">
    <text evidence="1">The sequence shown here is derived from an EMBL/GenBank/DDBJ whole genome shotgun (WGS) entry which is preliminary data.</text>
</comment>
<name>A0A8B6H7I6_MYTGA</name>
<keyword evidence="2" id="KW-1185">Reference proteome</keyword>
<dbReference type="InterPro" id="IPR038765">
    <property type="entry name" value="Papain-like_cys_pep_sf"/>
</dbReference>
<dbReference type="Proteomes" id="UP000596742">
    <property type="component" value="Unassembled WGS sequence"/>
</dbReference>